<keyword evidence="1" id="KW-0732">Signal</keyword>
<keyword evidence="3" id="KW-0614">Plasmid</keyword>
<proteinExistence type="predicted"/>
<dbReference type="InterPro" id="IPR029058">
    <property type="entry name" value="AB_hydrolase_fold"/>
</dbReference>
<dbReference type="Gene3D" id="3.40.50.1820">
    <property type="entry name" value="alpha/beta hydrolase"/>
    <property type="match status" value="2"/>
</dbReference>
<gene>
    <name evidence="3" type="ORF">MUN86_24785</name>
</gene>
<dbReference type="Proteomes" id="UP000830401">
    <property type="component" value="Plasmid unnamed2"/>
</dbReference>
<feature type="chain" id="PRO_5046250015" evidence="1">
    <location>
        <begin position="20"/>
        <end position="659"/>
    </location>
</feature>
<sequence length="659" mass="72661">MRHWLLFVLLLGACWPVKGQVNSAALAWKNNTAYNSYLMRTVHQQYADRLMEVREAVSSQKAMLRYQQTRRARYQGILGDLPPKMALNARVVGSLAQAEFRVERIMFESAPHRYVTGNLYVPAGQGPFPVVLSLSGHGMNGKVSDQRVGILFASHGIAVFAVDPVAQGERLQLTDRNGNALTRGATTEHTLLNAGANLVGTSVAAYEYYDNTRALDYLETRPDLDKNKMGCIGSSGGGTQTTYLIALDQRIKAATVCSYVSRRERVLELSGPSDGCQHIPNEGREHLEISDFLTLFAPKPLLIMSGLYDFVDYWGATQAYDELKKVYHVFKADQQVSLFTAETGHGMPQPKREAAITWFRTWLCKDATPVLETAAAAIPEKELLCTSTGQISTAFPEAVSMPQYHQALAQGYAAQRAAFIRQDRAAVTQQVRALLGIMTPQAKIRVEGTGTVAARTYTLSKYQLNRAGEMPVPCVVLAPENVTPTATVVLYLNAAGKENILADEPTLNAFLNRGDLLVLADLRGFGETTDPAELNDLKYWTKEYRNAMLGLHIGAPVMGQRVLDIESLLDFITTDPNLKGHPVKLIANGLYGPAAVHAAYLDQRISSTEISRSVKSFQQLLQNPMQNDAYSNVLYGVLKYYDLQDLIEKAGSGKIRFVD</sequence>
<organism evidence="3 4">
    <name type="scientific">Hymenobacter volaticus</name>
    <dbReference type="NCBI Taxonomy" id="2932254"/>
    <lineage>
        <taxon>Bacteria</taxon>
        <taxon>Pseudomonadati</taxon>
        <taxon>Bacteroidota</taxon>
        <taxon>Cytophagia</taxon>
        <taxon>Cytophagales</taxon>
        <taxon>Hymenobacteraceae</taxon>
        <taxon>Hymenobacter</taxon>
    </lineage>
</organism>
<accession>A0ABY4GDC8</accession>
<dbReference type="RefSeq" id="WP_245126598.1">
    <property type="nucleotide sequence ID" value="NZ_CP095063.1"/>
</dbReference>
<dbReference type="PANTHER" id="PTHR22946">
    <property type="entry name" value="DIENELACTONE HYDROLASE DOMAIN-CONTAINING PROTEIN-RELATED"/>
    <property type="match status" value="1"/>
</dbReference>
<name>A0ABY4GDC8_9BACT</name>
<evidence type="ECO:0000313" key="4">
    <source>
        <dbReference type="Proteomes" id="UP000830401"/>
    </source>
</evidence>
<dbReference type="InterPro" id="IPR050261">
    <property type="entry name" value="FrsA_esterase"/>
</dbReference>
<dbReference type="InterPro" id="IPR008391">
    <property type="entry name" value="AXE1_dom"/>
</dbReference>
<feature type="domain" description="Acetyl xylan esterase" evidence="2">
    <location>
        <begin position="101"/>
        <end position="271"/>
    </location>
</feature>
<evidence type="ECO:0000313" key="3">
    <source>
        <dbReference type="EMBL" id="UOQ68925.1"/>
    </source>
</evidence>
<geneLocation type="plasmid" evidence="3 4">
    <name>unnamed2</name>
</geneLocation>
<feature type="signal peptide" evidence="1">
    <location>
        <begin position="1"/>
        <end position="19"/>
    </location>
</feature>
<dbReference type="PANTHER" id="PTHR22946:SF8">
    <property type="entry name" value="ACETYL XYLAN ESTERASE DOMAIN-CONTAINING PROTEIN"/>
    <property type="match status" value="1"/>
</dbReference>
<protein>
    <submittedName>
        <fullName evidence="3">Alpha/beta hydrolase family protein</fullName>
    </submittedName>
</protein>
<dbReference type="GO" id="GO:0016787">
    <property type="term" value="F:hydrolase activity"/>
    <property type="evidence" value="ECO:0007669"/>
    <property type="project" value="UniProtKB-KW"/>
</dbReference>
<dbReference type="EMBL" id="CP095063">
    <property type="protein sequence ID" value="UOQ68925.1"/>
    <property type="molecule type" value="Genomic_DNA"/>
</dbReference>
<dbReference type="SUPFAM" id="SSF53474">
    <property type="entry name" value="alpha/beta-Hydrolases"/>
    <property type="match status" value="2"/>
</dbReference>
<dbReference type="Pfam" id="PF05448">
    <property type="entry name" value="AXE1"/>
    <property type="match status" value="1"/>
</dbReference>
<evidence type="ECO:0000259" key="2">
    <source>
        <dbReference type="Pfam" id="PF05448"/>
    </source>
</evidence>
<keyword evidence="3" id="KW-0378">Hydrolase</keyword>
<evidence type="ECO:0000256" key="1">
    <source>
        <dbReference type="SAM" id="SignalP"/>
    </source>
</evidence>
<keyword evidence="4" id="KW-1185">Reference proteome</keyword>
<reference evidence="3" key="1">
    <citation type="submission" date="2022-04" db="EMBL/GenBank/DDBJ databases">
        <title>Hymenobacter sp. isolated from the air.</title>
        <authorList>
            <person name="Won M."/>
            <person name="Lee C.-M."/>
            <person name="Woen H.-Y."/>
            <person name="Kwon S.-W."/>
        </authorList>
    </citation>
    <scope>NUCLEOTIDE SEQUENCE</scope>
    <source>
        <strain evidence="3">5420S-77</strain>
        <plasmid evidence="3">unnamed2</plasmid>
    </source>
</reference>